<protein>
    <submittedName>
        <fullName evidence="2">Uncharacterized protein</fullName>
    </submittedName>
</protein>
<name>A0A0U0ZV89_9MYCO</name>
<gene>
    <name evidence="2" type="ORF">ERS075579_05058</name>
</gene>
<organism evidence="2 3">
    <name type="scientific">Mycobacteroides abscessus</name>
    <dbReference type="NCBI Taxonomy" id="36809"/>
    <lineage>
        <taxon>Bacteria</taxon>
        <taxon>Bacillati</taxon>
        <taxon>Actinomycetota</taxon>
        <taxon>Actinomycetes</taxon>
        <taxon>Mycobacteriales</taxon>
        <taxon>Mycobacteriaceae</taxon>
        <taxon>Mycobacteroides</taxon>
    </lineage>
</organism>
<dbReference type="RefSeq" id="WP_005060725.1">
    <property type="nucleotide sequence ID" value="NZ_CP014951.1"/>
</dbReference>
<dbReference type="EMBL" id="CSWP01000013">
    <property type="protein sequence ID" value="CPV71641.1"/>
    <property type="molecule type" value="Genomic_DNA"/>
</dbReference>
<reference evidence="2 3" key="1">
    <citation type="submission" date="2015-03" db="EMBL/GenBank/DDBJ databases">
        <authorList>
            <person name="Murphy D."/>
        </authorList>
    </citation>
    <scope>NUCLEOTIDE SEQUENCE [LARGE SCALE GENOMIC DNA]</scope>
    <source>
        <strain evidence="2 3">PAP088</strain>
    </source>
</reference>
<accession>A0A0U0ZV89</accession>
<evidence type="ECO:0000313" key="3">
    <source>
        <dbReference type="Proteomes" id="UP000045782"/>
    </source>
</evidence>
<evidence type="ECO:0000256" key="1">
    <source>
        <dbReference type="SAM" id="MobiDB-lite"/>
    </source>
</evidence>
<sequence length="365" mass="40863">MITLELMLRAPQMYQEVADAARLRVKGTANAAEEANAITKLSEWEGVSAEAATTYTNRTVSIFEQSKAADLALAQMAEVALQSATKNAQDIRAMLDQADAYPAVGVSLSTNKVEPADMSNMHKEALDRAWRKYQDIKDEVKRILENGRATDKQFASGMPEGGFKSPDEIKDYPIPDSLKPPVPPGKSENSGHWVFRQNHTGDLSEQTSPMGFQPFEPGKSINGFDKPPTVGTEWFTSNKPWVQDSSKPPTVLEESYDVRLAGHDYTDIRKVIPVDGHYVTAQWVDNVYDLRHNYRPVVDGFEPFTQTDFGEWKRTSMTEIADLSKRFPTETFRYPIAQPWRFPEYNGMPSGGVVELTNGAVKKVY</sequence>
<dbReference type="AlphaFoldDB" id="A0A0U0ZV89"/>
<evidence type="ECO:0000313" key="2">
    <source>
        <dbReference type="EMBL" id="CPV71641.1"/>
    </source>
</evidence>
<feature type="region of interest" description="Disordered" evidence="1">
    <location>
        <begin position="148"/>
        <end position="193"/>
    </location>
</feature>
<dbReference type="Proteomes" id="UP000045782">
    <property type="component" value="Unassembled WGS sequence"/>
</dbReference>
<proteinExistence type="predicted"/>